<dbReference type="AlphaFoldDB" id="A0A816Z8W6"/>
<organism evidence="1">
    <name type="scientific">Brassica napus</name>
    <name type="common">Rape</name>
    <dbReference type="NCBI Taxonomy" id="3708"/>
    <lineage>
        <taxon>Eukaryota</taxon>
        <taxon>Viridiplantae</taxon>
        <taxon>Streptophyta</taxon>
        <taxon>Embryophyta</taxon>
        <taxon>Tracheophyta</taxon>
        <taxon>Spermatophyta</taxon>
        <taxon>Magnoliopsida</taxon>
        <taxon>eudicotyledons</taxon>
        <taxon>Gunneridae</taxon>
        <taxon>Pentapetalae</taxon>
        <taxon>rosids</taxon>
        <taxon>malvids</taxon>
        <taxon>Brassicales</taxon>
        <taxon>Brassicaceae</taxon>
        <taxon>Brassiceae</taxon>
        <taxon>Brassica</taxon>
    </lineage>
</organism>
<name>A0A816Z8W6_BRANA</name>
<reference evidence="1" key="1">
    <citation type="submission" date="2021-01" db="EMBL/GenBank/DDBJ databases">
        <authorList>
            <consortium name="Genoscope - CEA"/>
            <person name="William W."/>
        </authorList>
    </citation>
    <scope>NUCLEOTIDE SEQUENCE</scope>
</reference>
<dbReference type="Proteomes" id="UP001295469">
    <property type="component" value="Chromosome A07"/>
</dbReference>
<accession>A0A816Z8W6</accession>
<sequence>MKTKEFEYFKENIKGLQLAYNEENNEKMRIKKVWQCGPWKDTILTNDLSSFKPMIENVDQNSQELHRASTPQANVSSACMAEALAIREALIQTSSLQFTNICRARQSNHHEKTIDETLQNFIEHRLAGVLPFLPFPFVFLHLHSTGSQWPIGPIS</sequence>
<dbReference type="EMBL" id="HG994361">
    <property type="protein sequence ID" value="CAF2193088.1"/>
    <property type="molecule type" value="Genomic_DNA"/>
</dbReference>
<protein>
    <submittedName>
        <fullName evidence="1">(rape) hypothetical protein</fullName>
    </submittedName>
</protein>
<evidence type="ECO:0000313" key="1">
    <source>
        <dbReference type="EMBL" id="CAF2193088.1"/>
    </source>
</evidence>
<proteinExistence type="predicted"/>
<gene>
    <name evidence="1" type="ORF">DARMORV10_A07P36190.1</name>
</gene>